<comment type="caution">
    <text evidence="1">The sequence shown here is derived from an EMBL/GenBank/DDBJ whole genome shotgun (WGS) entry which is preliminary data.</text>
</comment>
<dbReference type="Proteomes" id="UP000276133">
    <property type="component" value="Unassembled WGS sequence"/>
</dbReference>
<proteinExistence type="predicted"/>
<reference evidence="1 2" key="1">
    <citation type="journal article" date="2018" name="Sci. Rep.">
        <title>Genomic signatures of local adaptation to the degree of environmental predictability in rotifers.</title>
        <authorList>
            <person name="Franch-Gras L."/>
            <person name="Hahn C."/>
            <person name="Garcia-Roger E.M."/>
            <person name="Carmona M.J."/>
            <person name="Serra M."/>
            <person name="Gomez A."/>
        </authorList>
    </citation>
    <scope>NUCLEOTIDE SEQUENCE [LARGE SCALE GENOMIC DNA]</scope>
    <source>
        <strain evidence="1">HYR1</strain>
    </source>
</reference>
<organism evidence="1 2">
    <name type="scientific">Brachionus plicatilis</name>
    <name type="common">Marine rotifer</name>
    <name type="synonym">Brachionus muelleri</name>
    <dbReference type="NCBI Taxonomy" id="10195"/>
    <lineage>
        <taxon>Eukaryota</taxon>
        <taxon>Metazoa</taxon>
        <taxon>Spiralia</taxon>
        <taxon>Gnathifera</taxon>
        <taxon>Rotifera</taxon>
        <taxon>Eurotatoria</taxon>
        <taxon>Monogononta</taxon>
        <taxon>Pseudotrocha</taxon>
        <taxon>Ploima</taxon>
        <taxon>Brachionidae</taxon>
        <taxon>Brachionus</taxon>
    </lineage>
</organism>
<evidence type="ECO:0000313" key="2">
    <source>
        <dbReference type="Proteomes" id="UP000276133"/>
    </source>
</evidence>
<gene>
    <name evidence="1" type="ORF">BpHYR1_030039</name>
</gene>
<dbReference type="AlphaFoldDB" id="A0A3M7PEE0"/>
<dbReference type="EMBL" id="REGN01011453">
    <property type="protein sequence ID" value="RMZ97369.1"/>
    <property type="molecule type" value="Genomic_DNA"/>
</dbReference>
<sequence>MQFKSSFLCQAKPKKTIELVLFDQTGELPGESKCSTEEAVKYIPKGVTSNSDFVINSMAINQKSKLLDDNGEFIHYLYYEIIESGKNSLIINRVTFIRDKYFKHLKGNPVNVAIKNIYCYAKIFYKSEANPHFKLKQKGSTLKNYLKHVKDTYSDLTVSEKPRDIKQRENHFYIESVKSLPNAF</sequence>
<name>A0A3M7PEE0_BRAPC</name>
<keyword evidence="2" id="KW-1185">Reference proteome</keyword>
<evidence type="ECO:0000313" key="1">
    <source>
        <dbReference type="EMBL" id="RMZ97369.1"/>
    </source>
</evidence>
<protein>
    <submittedName>
        <fullName evidence="1">Uncharacterized protein</fullName>
    </submittedName>
</protein>
<accession>A0A3M7PEE0</accession>